<dbReference type="Pfam" id="PF20644">
    <property type="entry name" value="Rrn7_cyclin_N"/>
    <property type="match status" value="1"/>
</dbReference>
<protein>
    <submittedName>
        <fullName evidence="13">Uncharacterized protein</fullName>
    </submittedName>
</protein>
<comment type="similarity">
    <text evidence="2">Belongs to the RRN7/TAF1B family.</text>
</comment>
<dbReference type="InterPro" id="IPR048538">
    <property type="entry name" value="Rrn7_cyclin_C"/>
</dbReference>
<evidence type="ECO:0000256" key="7">
    <source>
        <dbReference type="ARBA" id="ARBA00023125"/>
    </source>
</evidence>
<feature type="compositionally biased region" description="Basic and acidic residues" evidence="10">
    <location>
        <begin position="143"/>
        <end position="154"/>
    </location>
</feature>
<dbReference type="GO" id="GO:0070860">
    <property type="term" value="C:RNA polymerase I core factor complex"/>
    <property type="evidence" value="ECO:0007669"/>
    <property type="project" value="InterPro"/>
</dbReference>
<proteinExistence type="inferred from homology"/>
<dbReference type="PANTHER" id="PTHR31576">
    <property type="entry name" value="TATA BOX-BINDING PROTEIN-ASSOCIATED FACTOR RNA POLYMERASE I SUBUNIT B"/>
    <property type="match status" value="1"/>
</dbReference>
<keyword evidence="6" id="KW-0805">Transcription regulation</keyword>
<keyword evidence="7" id="KW-0238">DNA-binding</keyword>
<feature type="region of interest" description="Disordered" evidence="10">
    <location>
        <begin position="124"/>
        <end position="233"/>
    </location>
</feature>
<evidence type="ECO:0000256" key="2">
    <source>
        <dbReference type="ARBA" id="ARBA00006899"/>
    </source>
</evidence>
<keyword evidence="14" id="KW-1185">Reference proteome</keyword>
<comment type="subcellular location">
    <subcellularLocation>
        <location evidence="1">Nucleus</location>
        <location evidence="1">Nucleolus</location>
    </subcellularLocation>
</comment>
<evidence type="ECO:0000256" key="6">
    <source>
        <dbReference type="ARBA" id="ARBA00023015"/>
    </source>
</evidence>
<feature type="domain" description="Rrn7/TAF1B C-terminal cyclin" evidence="12">
    <location>
        <begin position="340"/>
        <end position="535"/>
    </location>
</feature>
<keyword evidence="3" id="KW-0479">Metal-binding</keyword>
<dbReference type="InterPro" id="IPR048540">
    <property type="entry name" value="Rrn7_cyclin_N"/>
</dbReference>
<keyword evidence="4" id="KW-0863">Zinc-finger</keyword>
<dbReference type="GO" id="GO:0001164">
    <property type="term" value="F:RNA polymerase I core promoter sequence-specific DNA binding"/>
    <property type="evidence" value="ECO:0007669"/>
    <property type="project" value="InterPro"/>
</dbReference>
<evidence type="ECO:0000256" key="9">
    <source>
        <dbReference type="ARBA" id="ARBA00023242"/>
    </source>
</evidence>
<evidence type="ECO:0000256" key="5">
    <source>
        <dbReference type="ARBA" id="ARBA00022833"/>
    </source>
</evidence>
<feature type="compositionally biased region" description="Basic and acidic residues" evidence="10">
    <location>
        <begin position="567"/>
        <end position="579"/>
    </location>
</feature>
<feature type="region of interest" description="Disordered" evidence="10">
    <location>
        <begin position="560"/>
        <end position="595"/>
    </location>
</feature>
<keyword evidence="5" id="KW-0862">Zinc</keyword>
<dbReference type="PANTHER" id="PTHR31576:SF2">
    <property type="entry name" value="TATA BOX-BINDING PROTEIN-ASSOCIATED FACTOR RNA POLYMERASE I SUBUNIT B"/>
    <property type="match status" value="1"/>
</dbReference>
<keyword evidence="8" id="KW-0804">Transcription</keyword>
<feature type="compositionally biased region" description="Low complexity" evidence="10">
    <location>
        <begin position="14"/>
        <end position="26"/>
    </location>
</feature>
<feature type="compositionally biased region" description="Low complexity" evidence="10">
    <location>
        <begin position="219"/>
        <end position="228"/>
    </location>
</feature>
<dbReference type="GO" id="GO:0042790">
    <property type="term" value="P:nucleolar large rRNA transcription by RNA polymerase I"/>
    <property type="evidence" value="ECO:0007669"/>
    <property type="project" value="TreeGrafter"/>
</dbReference>
<dbReference type="AlphaFoldDB" id="A0A0P1BFB8"/>
<evidence type="ECO:0000259" key="12">
    <source>
        <dbReference type="Pfam" id="PF20645"/>
    </source>
</evidence>
<evidence type="ECO:0000256" key="8">
    <source>
        <dbReference type="ARBA" id="ARBA00023163"/>
    </source>
</evidence>
<feature type="compositionally biased region" description="Basic residues" evidence="10">
    <location>
        <begin position="76"/>
        <end position="92"/>
    </location>
</feature>
<dbReference type="EMBL" id="CCYA01000250">
    <property type="protein sequence ID" value="CEH14907.1"/>
    <property type="molecule type" value="Genomic_DNA"/>
</dbReference>
<feature type="region of interest" description="Disordered" evidence="10">
    <location>
        <begin position="66"/>
        <end position="92"/>
    </location>
</feature>
<evidence type="ECO:0000256" key="1">
    <source>
        <dbReference type="ARBA" id="ARBA00004604"/>
    </source>
</evidence>
<dbReference type="STRING" id="401625.A0A0P1BFB8"/>
<dbReference type="Proteomes" id="UP000054845">
    <property type="component" value="Unassembled WGS sequence"/>
</dbReference>
<dbReference type="InterPro" id="IPR033599">
    <property type="entry name" value="TAF1B/Rrn7"/>
</dbReference>
<feature type="compositionally biased region" description="Low complexity" evidence="10">
    <location>
        <begin position="172"/>
        <end position="181"/>
    </location>
</feature>
<evidence type="ECO:0000313" key="14">
    <source>
        <dbReference type="Proteomes" id="UP000054845"/>
    </source>
</evidence>
<sequence>MSRPLSQPRSGTFASQSQAGPSQPSQRVARPECEVCGVRKFRKDASTGLINCINGHVLQGFREETADDDDFNPAGMRKRGTGTGRKRPKKRRYRLQSGPIARDLWALYVSCLPKLRPAPFLEQERRAKEQESGQTIEDLADLAAKERQDDEARRAFRRRMREVTDGSDFDSETTSSGSSSTSDDRENVERPSPSRAKRDRTPGTSKHSTRGRWNEGVQAVSAESPKSSAAEKRRGDLYGQVADDSLPPLAPSAQDSRARLRAQEVSERDQALRTMVNPTMSTLATVYLALITARVPVLWADLIALVEQRRLPYLDALHILPPDIVAPLPGRAIKALEPRHVPTIEELSKRACNIAEALNIDFCVTFPQLNAAPVLWRCVDHLLLPPTFYTAAKSLVHLVGIEMLAVGRDASELGTSERNIDLQSAERIGYAFQRSWLPMSPETLRATSPCMLLMAAVVIVIKLRYGLDGYTRTETENGPKNCETAAPNILRWLTLLEESDVRAQSHISSAHNVDLDIIDLDDAGVDAFLDFAEESLLLPNHPNNLWWRQVKDVDDIFSFAPVQSEDTPPRGRATSETEAHAPSPSEPSRADHWSAVPPTTFSEVWRLASFRRAHRGFWSQRPAS</sequence>
<evidence type="ECO:0000259" key="11">
    <source>
        <dbReference type="Pfam" id="PF20644"/>
    </source>
</evidence>
<keyword evidence="9" id="KW-0539">Nucleus</keyword>
<evidence type="ECO:0000256" key="4">
    <source>
        <dbReference type="ARBA" id="ARBA00022771"/>
    </source>
</evidence>
<evidence type="ECO:0000256" key="3">
    <source>
        <dbReference type="ARBA" id="ARBA00022723"/>
    </source>
</evidence>
<dbReference type="Pfam" id="PF20645">
    <property type="entry name" value="Rrn7_cyclin_C"/>
    <property type="match status" value="1"/>
</dbReference>
<evidence type="ECO:0000256" key="10">
    <source>
        <dbReference type="SAM" id="MobiDB-lite"/>
    </source>
</evidence>
<name>A0A0P1BFB8_9BASI</name>
<organism evidence="13 14">
    <name type="scientific">Ceraceosorus bombacis</name>
    <dbReference type="NCBI Taxonomy" id="401625"/>
    <lineage>
        <taxon>Eukaryota</taxon>
        <taxon>Fungi</taxon>
        <taxon>Dikarya</taxon>
        <taxon>Basidiomycota</taxon>
        <taxon>Ustilaginomycotina</taxon>
        <taxon>Exobasidiomycetes</taxon>
        <taxon>Ceraceosorales</taxon>
        <taxon>Ceraceosoraceae</taxon>
        <taxon>Ceraceosorus</taxon>
    </lineage>
</organism>
<dbReference type="GO" id="GO:0008270">
    <property type="term" value="F:zinc ion binding"/>
    <property type="evidence" value="ECO:0007669"/>
    <property type="project" value="UniProtKB-KW"/>
</dbReference>
<feature type="region of interest" description="Disordered" evidence="10">
    <location>
        <begin position="1"/>
        <end position="30"/>
    </location>
</feature>
<accession>A0A0P1BFB8</accession>
<dbReference type="OrthoDB" id="428577at2759"/>
<evidence type="ECO:0000313" key="13">
    <source>
        <dbReference type="EMBL" id="CEH14907.1"/>
    </source>
</evidence>
<reference evidence="13 14" key="1">
    <citation type="submission" date="2014-09" db="EMBL/GenBank/DDBJ databases">
        <authorList>
            <person name="Magalhaes I.L.F."/>
            <person name="Oliveira U."/>
            <person name="Santos F.R."/>
            <person name="Vidigal T.H.D.A."/>
            <person name="Brescovit A.D."/>
            <person name="Santos A.J."/>
        </authorList>
    </citation>
    <scope>NUCLEOTIDE SEQUENCE [LARGE SCALE GENOMIC DNA]</scope>
</reference>
<feature type="domain" description="Rrn7/TAF1B N-terminal cyclin" evidence="11">
    <location>
        <begin position="261"/>
        <end position="321"/>
    </location>
</feature>
<feature type="compositionally biased region" description="Polar residues" evidence="10">
    <location>
        <begin position="1"/>
        <end position="13"/>
    </location>
</feature>